<reference evidence="2 3" key="1">
    <citation type="submission" date="2018-07" db="EMBL/GenBank/DDBJ databases">
        <title>Rhodosalinus sp. strain E84T genomic sequence and assembly.</title>
        <authorList>
            <person name="Liu Z.-W."/>
            <person name="Lu D.-C."/>
        </authorList>
    </citation>
    <scope>NUCLEOTIDE SEQUENCE [LARGE SCALE GENOMIC DNA]</scope>
    <source>
        <strain evidence="2 3">E84</strain>
    </source>
</reference>
<dbReference type="RefSeq" id="WP_113289057.1">
    <property type="nucleotide sequence ID" value="NZ_QNTQ01000006.1"/>
</dbReference>
<dbReference type="EMBL" id="QNTQ01000006">
    <property type="protein sequence ID" value="RBI85959.1"/>
    <property type="molecule type" value="Genomic_DNA"/>
</dbReference>
<dbReference type="Pfam" id="PF04386">
    <property type="entry name" value="SspB"/>
    <property type="match status" value="1"/>
</dbReference>
<feature type="compositionally biased region" description="Acidic residues" evidence="1">
    <location>
        <begin position="122"/>
        <end position="141"/>
    </location>
</feature>
<dbReference type="InterPro" id="IPR007481">
    <property type="entry name" value="SspB"/>
</dbReference>
<dbReference type="AlphaFoldDB" id="A0A365UAG4"/>
<gene>
    <name evidence="2" type="ORF">DRV85_08730</name>
</gene>
<dbReference type="SUPFAM" id="SSF101738">
    <property type="entry name" value="SspB-like"/>
    <property type="match status" value="1"/>
</dbReference>
<protein>
    <recommendedName>
        <fullName evidence="4">Stringent starvation protein B</fullName>
    </recommendedName>
</protein>
<dbReference type="OrthoDB" id="9800412at2"/>
<keyword evidence="3" id="KW-1185">Reference proteome</keyword>
<dbReference type="Proteomes" id="UP000253370">
    <property type="component" value="Unassembled WGS sequence"/>
</dbReference>
<evidence type="ECO:0000256" key="1">
    <source>
        <dbReference type="SAM" id="MobiDB-lite"/>
    </source>
</evidence>
<dbReference type="InterPro" id="IPR036760">
    <property type="entry name" value="SspB-like_sf"/>
</dbReference>
<accession>A0A365UAG4</accession>
<evidence type="ECO:0000313" key="2">
    <source>
        <dbReference type="EMBL" id="RBI85959.1"/>
    </source>
</evidence>
<evidence type="ECO:0000313" key="3">
    <source>
        <dbReference type="Proteomes" id="UP000253370"/>
    </source>
</evidence>
<organism evidence="2 3">
    <name type="scientific">Rhodosalinus halophilus</name>
    <dbReference type="NCBI Taxonomy" id="2259333"/>
    <lineage>
        <taxon>Bacteria</taxon>
        <taxon>Pseudomonadati</taxon>
        <taxon>Pseudomonadota</taxon>
        <taxon>Alphaproteobacteria</taxon>
        <taxon>Rhodobacterales</taxon>
        <taxon>Paracoccaceae</taxon>
        <taxon>Rhodosalinus</taxon>
    </lineage>
</organism>
<name>A0A365UAG4_9RHOB</name>
<evidence type="ECO:0008006" key="4">
    <source>
        <dbReference type="Google" id="ProtNLM"/>
    </source>
</evidence>
<feature type="compositionally biased region" description="Basic and acidic residues" evidence="1">
    <location>
        <begin position="142"/>
        <end position="157"/>
    </location>
</feature>
<dbReference type="Gene3D" id="2.30.30.220">
    <property type="entry name" value="SspB-like"/>
    <property type="match status" value="1"/>
</dbReference>
<feature type="region of interest" description="Disordered" evidence="1">
    <location>
        <begin position="115"/>
        <end position="157"/>
    </location>
</feature>
<sequence length="157" mass="17805">MAERIDYGKLMHHAMRGLIRQVLSDVARDGLPGEHHFFITFDTQHPGVELAPWLRERYPEEMTIVMQHWFDALEVDDEGFAVTLSFGNQPERLVVPFDALRTFVDPSVEFGLRFESPGASGDDLDESEDASGPAPEEEDDAAERKDADVVSLDRFRK</sequence>
<proteinExistence type="predicted"/>
<comment type="caution">
    <text evidence="2">The sequence shown here is derived from an EMBL/GenBank/DDBJ whole genome shotgun (WGS) entry which is preliminary data.</text>
</comment>